<dbReference type="InterPro" id="IPR027417">
    <property type="entry name" value="P-loop_NTPase"/>
</dbReference>
<comment type="caution">
    <text evidence="2">The sequence shown here is derived from an EMBL/GenBank/DDBJ whole genome shotgun (WGS) entry which is preliminary data.</text>
</comment>
<reference evidence="2" key="1">
    <citation type="submission" date="2020-04" db="EMBL/GenBank/DDBJ databases">
        <title>Deep metagenomics examines the oral microbiome during advanced dental caries in children, revealing novel taxa and co-occurrences with host molecules.</title>
        <authorList>
            <person name="Baker J.L."/>
            <person name="Morton J.T."/>
            <person name="Dinis M."/>
            <person name="Alvarez R."/>
            <person name="Tran N.C."/>
            <person name="Knight R."/>
            <person name="Edlund A."/>
        </authorList>
    </citation>
    <scope>NUCLEOTIDE SEQUENCE</scope>
    <source>
        <strain evidence="2">JCVI_3_bin.11</strain>
    </source>
</reference>
<protein>
    <submittedName>
        <fullName evidence="2">ATP-binding cassette domain-containing protein</fullName>
    </submittedName>
</protein>
<feature type="non-terminal residue" evidence="2">
    <location>
        <position position="1"/>
    </location>
</feature>
<gene>
    <name evidence="2" type="ORF">HXK24_06525</name>
</gene>
<sequence length="99" mass="11101">YIKLFNLEKLLLGDDQNLDVRLAERSSAISGGEKQKIAIIRMMLMNPSVMLLDEPTSALDQKSVDVLLTLLKKVKQDHIILLISHDPKVVEAADHIVEL</sequence>
<dbReference type="InterPro" id="IPR003439">
    <property type="entry name" value="ABC_transporter-like_ATP-bd"/>
</dbReference>
<dbReference type="Gene3D" id="3.40.50.300">
    <property type="entry name" value="P-loop containing nucleotide triphosphate hydrolases"/>
    <property type="match status" value="1"/>
</dbReference>
<dbReference type="GO" id="GO:0005524">
    <property type="term" value="F:ATP binding"/>
    <property type="evidence" value="ECO:0007669"/>
    <property type="project" value="UniProtKB-KW"/>
</dbReference>
<organism evidence="2 3">
    <name type="scientific">Lancefieldella parvula</name>
    <dbReference type="NCBI Taxonomy" id="1382"/>
    <lineage>
        <taxon>Bacteria</taxon>
        <taxon>Bacillati</taxon>
        <taxon>Actinomycetota</taxon>
        <taxon>Coriobacteriia</taxon>
        <taxon>Coriobacteriales</taxon>
        <taxon>Atopobiaceae</taxon>
        <taxon>Lancefieldella</taxon>
    </lineage>
</organism>
<dbReference type="GO" id="GO:0015421">
    <property type="term" value="F:ABC-type oligopeptide transporter activity"/>
    <property type="evidence" value="ECO:0007669"/>
    <property type="project" value="TreeGrafter"/>
</dbReference>
<dbReference type="GO" id="GO:0016887">
    <property type="term" value="F:ATP hydrolysis activity"/>
    <property type="evidence" value="ECO:0007669"/>
    <property type="project" value="InterPro"/>
</dbReference>
<evidence type="ECO:0000313" key="3">
    <source>
        <dbReference type="Proteomes" id="UP000787322"/>
    </source>
</evidence>
<feature type="domain" description="ABC transporter" evidence="1">
    <location>
        <begin position="16"/>
        <end position="57"/>
    </location>
</feature>
<dbReference type="EMBL" id="JABZGU010000217">
    <property type="protein sequence ID" value="MBF4803447.1"/>
    <property type="molecule type" value="Genomic_DNA"/>
</dbReference>
<proteinExistence type="predicted"/>
<name>A0A9D5X673_9ACTN</name>
<dbReference type="AlphaFoldDB" id="A0A9D5X673"/>
<dbReference type="Proteomes" id="UP000787322">
    <property type="component" value="Unassembled WGS sequence"/>
</dbReference>
<dbReference type="Pfam" id="PF00005">
    <property type="entry name" value="ABC_tran"/>
    <property type="match status" value="1"/>
</dbReference>
<dbReference type="PANTHER" id="PTHR43394">
    <property type="entry name" value="ATP-DEPENDENT PERMEASE MDL1, MITOCHONDRIAL"/>
    <property type="match status" value="1"/>
</dbReference>
<dbReference type="SUPFAM" id="SSF52540">
    <property type="entry name" value="P-loop containing nucleoside triphosphate hydrolases"/>
    <property type="match status" value="1"/>
</dbReference>
<dbReference type="InterPro" id="IPR039421">
    <property type="entry name" value="Type_1_exporter"/>
</dbReference>
<accession>A0A9D5X673</accession>
<keyword evidence="2" id="KW-0547">Nucleotide-binding</keyword>
<evidence type="ECO:0000259" key="1">
    <source>
        <dbReference type="Pfam" id="PF00005"/>
    </source>
</evidence>
<keyword evidence="2" id="KW-0067">ATP-binding</keyword>
<evidence type="ECO:0000313" key="2">
    <source>
        <dbReference type="EMBL" id="MBF4803447.1"/>
    </source>
</evidence>
<dbReference type="PANTHER" id="PTHR43394:SF1">
    <property type="entry name" value="ATP-BINDING CASSETTE SUB-FAMILY B MEMBER 10, MITOCHONDRIAL"/>
    <property type="match status" value="1"/>
</dbReference>